<keyword evidence="4 6" id="KW-1015">Disulfide bond</keyword>
<dbReference type="GO" id="GO:0005886">
    <property type="term" value="C:plasma membrane"/>
    <property type="evidence" value="ECO:0007669"/>
    <property type="project" value="TreeGrafter"/>
</dbReference>
<dbReference type="CDD" id="cd08815">
    <property type="entry name" value="Death_TNFRSF25_DR3"/>
    <property type="match status" value="1"/>
</dbReference>
<protein>
    <submittedName>
        <fullName evidence="10">TNR25 factor</fullName>
    </submittedName>
</protein>
<feature type="non-terminal residue" evidence="10">
    <location>
        <position position="1"/>
    </location>
</feature>
<keyword evidence="3" id="KW-0677">Repeat</keyword>
<dbReference type="Pfam" id="PF00020">
    <property type="entry name" value="TNFR_c6"/>
    <property type="match status" value="1"/>
</dbReference>
<feature type="disulfide bond" evidence="6">
    <location>
        <begin position="93"/>
        <end position="108"/>
    </location>
</feature>
<feature type="repeat" description="TNFR-Cys" evidence="6">
    <location>
        <begin position="92"/>
        <end position="134"/>
    </location>
</feature>
<dbReference type="InterPro" id="IPR011029">
    <property type="entry name" value="DEATH-like_dom_sf"/>
</dbReference>
<dbReference type="PANTHER" id="PTHR47220">
    <property type="entry name" value="TUMOR NECROSIS FACTOR RECEPTOR SUPERFAMILY MEMBER 25"/>
    <property type="match status" value="1"/>
</dbReference>
<evidence type="ECO:0000256" key="1">
    <source>
        <dbReference type="ARBA" id="ARBA00022703"/>
    </source>
</evidence>
<feature type="signal peptide" evidence="7">
    <location>
        <begin position="1"/>
        <end position="21"/>
    </location>
</feature>
<accession>A0A851FIN2</accession>
<feature type="chain" id="PRO_5032804869" evidence="7">
    <location>
        <begin position="22"/>
        <end position="417"/>
    </location>
</feature>
<dbReference type="EMBL" id="WEKX01015411">
    <property type="protein sequence ID" value="NWI91634.1"/>
    <property type="molecule type" value="Genomic_DNA"/>
</dbReference>
<dbReference type="SUPFAM" id="SSF47986">
    <property type="entry name" value="DEATH domain"/>
    <property type="match status" value="1"/>
</dbReference>
<feature type="non-terminal residue" evidence="10">
    <location>
        <position position="417"/>
    </location>
</feature>
<evidence type="ECO:0000313" key="10">
    <source>
        <dbReference type="EMBL" id="NWI91634.1"/>
    </source>
</evidence>
<keyword evidence="2 7" id="KW-0732">Signal</keyword>
<evidence type="ECO:0000256" key="5">
    <source>
        <dbReference type="ARBA" id="ARBA00023180"/>
    </source>
</evidence>
<evidence type="ECO:0000256" key="6">
    <source>
        <dbReference type="PROSITE-ProRule" id="PRU00206"/>
    </source>
</evidence>
<dbReference type="SMART" id="SM00208">
    <property type="entry name" value="TNFR"/>
    <property type="match status" value="3"/>
</dbReference>
<evidence type="ECO:0000259" key="9">
    <source>
        <dbReference type="PROSITE" id="PS50050"/>
    </source>
</evidence>
<feature type="repeat" description="TNFR-Cys" evidence="6">
    <location>
        <begin position="135"/>
        <end position="177"/>
    </location>
</feature>
<evidence type="ECO:0000259" key="8">
    <source>
        <dbReference type="PROSITE" id="PS50017"/>
    </source>
</evidence>
<keyword evidence="11" id="KW-1185">Reference proteome</keyword>
<feature type="disulfide bond" evidence="6">
    <location>
        <begin position="68"/>
        <end position="81"/>
    </location>
</feature>
<name>A0A851FIN2_PITSO</name>
<evidence type="ECO:0000256" key="7">
    <source>
        <dbReference type="SAM" id="SignalP"/>
    </source>
</evidence>
<dbReference type="SMART" id="SM00005">
    <property type="entry name" value="DEATH"/>
    <property type="match status" value="1"/>
</dbReference>
<dbReference type="Pfam" id="PF00531">
    <property type="entry name" value="Death"/>
    <property type="match status" value="1"/>
</dbReference>
<organism evidence="10 11">
    <name type="scientific">Pitta sordida</name>
    <name type="common">Hooded pitta</name>
    <dbReference type="NCBI Taxonomy" id="9163"/>
    <lineage>
        <taxon>Eukaryota</taxon>
        <taxon>Metazoa</taxon>
        <taxon>Chordata</taxon>
        <taxon>Craniata</taxon>
        <taxon>Vertebrata</taxon>
        <taxon>Euteleostomi</taxon>
        <taxon>Archelosauria</taxon>
        <taxon>Archosauria</taxon>
        <taxon>Dinosauria</taxon>
        <taxon>Saurischia</taxon>
        <taxon>Theropoda</taxon>
        <taxon>Coelurosauria</taxon>
        <taxon>Aves</taxon>
        <taxon>Neognathae</taxon>
        <taxon>Neoaves</taxon>
        <taxon>Telluraves</taxon>
        <taxon>Australaves</taxon>
        <taxon>Passeriformes</taxon>
        <taxon>Pittidae</taxon>
        <taxon>Pitta</taxon>
    </lineage>
</organism>
<keyword evidence="5" id="KW-0325">Glycoprotein</keyword>
<dbReference type="InterPro" id="IPR000488">
    <property type="entry name" value="Death_dom"/>
</dbReference>
<dbReference type="AlphaFoldDB" id="A0A851FIN2"/>
<feature type="domain" description="TNFR-Cys" evidence="9">
    <location>
        <begin position="92"/>
        <end position="134"/>
    </location>
</feature>
<dbReference type="Gene3D" id="2.10.50.10">
    <property type="entry name" value="Tumor Necrosis Factor Receptor, subunit A, domain 2"/>
    <property type="match status" value="2"/>
</dbReference>
<evidence type="ECO:0000256" key="2">
    <source>
        <dbReference type="ARBA" id="ARBA00022729"/>
    </source>
</evidence>
<dbReference type="Proteomes" id="UP000633448">
    <property type="component" value="Unassembled WGS sequence"/>
</dbReference>
<comment type="caution">
    <text evidence="6">Lacks conserved residue(s) required for the propagation of feature annotation.</text>
</comment>
<dbReference type="PROSITE" id="PS50050">
    <property type="entry name" value="TNFR_NGFR_2"/>
    <property type="match status" value="3"/>
</dbReference>
<gene>
    <name evidence="10" type="primary">Tnfrsf25</name>
    <name evidence="10" type="ORF">PITSOR_R03123</name>
</gene>
<evidence type="ECO:0000256" key="4">
    <source>
        <dbReference type="ARBA" id="ARBA00023157"/>
    </source>
</evidence>
<dbReference type="InterPro" id="IPR022329">
    <property type="entry name" value="TNFR_25"/>
</dbReference>
<feature type="repeat" description="TNFR-Cys" evidence="6">
    <location>
        <begin position="53"/>
        <end position="90"/>
    </location>
</feature>
<dbReference type="PROSITE" id="PS50017">
    <property type="entry name" value="DEATH_DOMAIN"/>
    <property type="match status" value="1"/>
</dbReference>
<dbReference type="PROSITE" id="PS00652">
    <property type="entry name" value="TNFR_NGFR_1"/>
    <property type="match status" value="1"/>
</dbReference>
<dbReference type="Gene3D" id="1.10.533.10">
    <property type="entry name" value="Death Domain, Fas"/>
    <property type="match status" value="1"/>
</dbReference>
<reference evidence="10" key="1">
    <citation type="submission" date="2019-10" db="EMBL/GenBank/DDBJ databases">
        <title>Bird 10,000 Genomes (B10K) Project - Family phase.</title>
        <authorList>
            <person name="Zhang G."/>
        </authorList>
    </citation>
    <scope>NUCLEOTIDE SEQUENCE</scope>
    <source>
        <strain evidence="10">B10K-DU-002-53</strain>
        <tissue evidence="10">Muscle</tissue>
    </source>
</reference>
<evidence type="ECO:0000313" key="11">
    <source>
        <dbReference type="Proteomes" id="UP000633448"/>
    </source>
</evidence>
<dbReference type="SUPFAM" id="SSF57586">
    <property type="entry name" value="TNF receptor-like"/>
    <property type="match status" value="1"/>
</dbReference>
<feature type="domain" description="Death" evidence="8">
    <location>
        <begin position="336"/>
        <end position="417"/>
    </location>
</feature>
<keyword evidence="1" id="KW-0053">Apoptosis</keyword>
<dbReference type="OrthoDB" id="9940478at2759"/>
<dbReference type="InterPro" id="IPR001368">
    <property type="entry name" value="TNFR/NGFR_Cys_rich_reg"/>
</dbReference>
<sequence>ALFSPCPQVILAVLGLAASESQPPGWQNHAMLRGQQVVLQPLTRLRRHATRPSCPAGMNWIESARQCCRPCPAGMYLSEPCTSYGNNGTCRPCPAGTFSTQPNTFTRCQACYECDRQAFQSVLSNCSATSNIACGCEPGHFRVCLDKRCSEFSCQKCQPCTGRLIQQPCSESQDTLCDDSCKPDFYTEGNECRPCHTSTLDTCSKECQQVCGSGSSSQDSGLEYILLGLTGPLFLGALAIYHKRKRLRHDALARGSLPTAQMATSTAGAVATPWYQFRAQGWENLCWTQPRSPQGANHAAVTARQSPKHQALLFDQPSDEGESSASPEPRSALLQSFQLYAVIDAVPVRRWKEFMRMLELREAEIELVELEVTHIRDQQYEMLKRWCQQTSATLDRIFAALERMELAGCAEALRQNL</sequence>
<evidence type="ECO:0000256" key="3">
    <source>
        <dbReference type="ARBA" id="ARBA00022737"/>
    </source>
</evidence>
<comment type="caution">
    <text evidence="10">The sequence shown here is derived from an EMBL/GenBank/DDBJ whole genome shotgun (WGS) entry which is preliminary data.</text>
</comment>
<dbReference type="PANTHER" id="PTHR47220:SF1">
    <property type="entry name" value="TUMOR NECROSIS FACTOR RECEPTOR SUPERFAMILY MEMBER 25"/>
    <property type="match status" value="1"/>
</dbReference>
<feature type="domain" description="TNFR-Cys" evidence="9">
    <location>
        <begin position="53"/>
        <end position="90"/>
    </location>
</feature>
<feature type="domain" description="TNFR-Cys" evidence="9">
    <location>
        <begin position="135"/>
        <end position="177"/>
    </location>
</feature>
<dbReference type="PRINTS" id="PR01972">
    <property type="entry name" value="TNFACTORR25"/>
</dbReference>
<dbReference type="GO" id="GO:0006915">
    <property type="term" value="P:apoptotic process"/>
    <property type="evidence" value="ECO:0007669"/>
    <property type="project" value="UniProtKB-KW"/>
</dbReference>
<proteinExistence type="predicted"/>
<dbReference type="GO" id="GO:0007165">
    <property type="term" value="P:signal transduction"/>
    <property type="evidence" value="ECO:0007669"/>
    <property type="project" value="InterPro"/>
</dbReference>